<feature type="compositionally biased region" description="Basic and acidic residues" evidence="1">
    <location>
        <begin position="63"/>
        <end position="88"/>
    </location>
</feature>
<feature type="region of interest" description="Disordered" evidence="1">
    <location>
        <begin position="61"/>
        <end position="198"/>
    </location>
</feature>
<name>A0A9P9WCF9_9PEZI</name>
<proteinExistence type="predicted"/>
<dbReference type="OrthoDB" id="4590707at2759"/>
<dbReference type="AlphaFoldDB" id="A0A9P9WCF9"/>
<organism evidence="2 3">
    <name type="scientific">Neoarthrinium moseri</name>
    <dbReference type="NCBI Taxonomy" id="1658444"/>
    <lineage>
        <taxon>Eukaryota</taxon>
        <taxon>Fungi</taxon>
        <taxon>Dikarya</taxon>
        <taxon>Ascomycota</taxon>
        <taxon>Pezizomycotina</taxon>
        <taxon>Sordariomycetes</taxon>
        <taxon>Xylariomycetidae</taxon>
        <taxon>Amphisphaeriales</taxon>
        <taxon>Apiosporaceae</taxon>
        <taxon>Neoarthrinium</taxon>
    </lineage>
</organism>
<reference evidence="2" key="1">
    <citation type="submission" date="2021-03" db="EMBL/GenBank/DDBJ databases">
        <title>Revisited historic fungal species revealed as producer of novel bioactive compounds through whole genome sequencing and comparative genomics.</title>
        <authorList>
            <person name="Vignolle G.A."/>
            <person name="Hochenegger N."/>
            <person name="Mach R.L."/>
            <person name="Mach-Aigner A.R."/>
            <person name="Javad Rahimi M."/>
            <person name="Salim K.A."/>
            <person name="Chan C.M."/>
            <person name="Lim L.B.L."/>
            <person name="Cai F."/>
            <person name="Druzhinina I.S."/>
            <person name="U'Ren J.M."/>
            <person name="Derntl C."/>
        </authorList>
    </citation>
    <scope>NUCLEOTIDE SEQUENCE</scope>
    <source>
        <strain evidence="2">TUCIM 5799</strain>
    </source>
</reference>
<gene>
    <name evidence="2" type="ORF">JX265_011583</name>
</gene>
<feature type="compositionally biased region" description="Basic and acidic residues" evidence="1">
    <location>
        <begin position="175"/>
        <end position="198"/>
    </location>
</feature>
<feature type="compositionally biased region" description="Basic and acidic residues" evidence="1">
    <location>
        <begin position="145"/>
        <end position="167"/>
    </location>
</feature>
<sequence>MLPRAVAMRAVFRAAPRQSARLASRRCYASQHGPAKSSDMPWLLGSVGITVPGLAYLLSSRPKKADTHGGVSHHGEDAPPKEETEGGDTKAATKSSQTGQDVPPPPADSSSGSENAEGKRQKHDEDKQTMEEKDTKVATSSSDMPSKKIAGEHPREDPQKGKGDAKQKGSSAEDTSEKDSSSKDSEKKDDSKKGSGKD</sequence>
<evidence type="ECO:0000313" key="2">
    <source>
        <dbReference type="EMBL" id="KAI1856624.1"/>
    </source>
</evidence>
<keyword evidence="3" id="KW-1185">Reference proteome</keyword>
<evidence type="ECO:0000313" key="3">
    <source>
        <dbReference type="Proteomes" id="UP000829685"/>
    </source>
</evidence>
<dbReference type="Proteomes" id="UP000829685">
    <property type="component" value="Unassembled WGS sequence"/>
</dbReference>
<accession>A0A9P9WCF9</accession>
<comment type="caution">
    <text evidence="2">The sequence shown here is derived from an EMBL/GenBank/DDBJ whole genome shotgun (WGS) entry which is preliminary data.</text>
</comment>
<protein>
    <submittedName>
        <fullName evidence="2">Uncharacterized protein</fullName>
    </submittedName>
</protein>
<dbReference type="EMBL" id="JAFIMR010000043">
    <property type="protein sequence ID" value="KAI1856624.1"/>
    <property type="molecule type" value="Genomic_DNA"/>
</dbReference>
<evidence type="ECO:0000256" key="1">
    <source>
        <dbReference type="SAM" id="MobiDB-lite"/>
    </source>
</evidence>
<feature type="compositionally biased region" description="Basic and acidic residues" evidence="1">
    <location>
        <begin position="116"/>
        <end position="136"/>
    </location>
</feature>